<organism evidence="1">
    <name type="scientific">bioreactor metagenome</name>
    <dbReference type="NCBI Taxonomy" id="1076179"/>
    <lineage>
        <taxon>unclassified sequences</taxon>
        <taxon>metagenomes</taxon>
        <taxon>ecological metagenomes</taxon>
    </lineage>
</organism>
<evidence type="ECO:0000313" key="1">
    <source>
        <dbReference type="EMBL" id="MPN03819.1"/>
    </source>
</evidence>
<sequence length="97" mass="10309">MKQAGGTIMNADSGFIKTSGEFGRPSWSFTPHKVDTSNANATGLALVHADRANVSFMDGHAKNDSAGELRSSPTNARQFVTAAGEAYPATQWDSNYN</sequence>
<accession>A0A645ERL2</accession>
<protein>
    <submittedName>
        <fullName evidence="1">Uncharacterized protein</fullName>
    </submittedName>
</protein>
<reference evidence="1" key="1">
    <citation type="submission" date="2019-08" db="EMBL/GenBank/DDBJ databases">
        <authorList>
            <person name="Kucharzyk K."/>
            <person name="Murdoch R.W."/>
            <person name="Higgins S."/>
            <person name="Loffler F."/>
        </authorList>
    </citation>
    <scope>NUCLEOTIDE SEQUENCE</scope>
</reference>
<gene>
    <name evidence="1" type="ORF">SDC9_151053</name>
</gene>
<proteinExistence type="predicted"/>
<name>A0A645ERL2_9ZZZZ</name>
<comment type="caution">
    <text evidence="1">The sequence shown here is derived from an EMBL/GenBank/DDBJ whole genome shotgun (WGS) entry which is preliminary data.</text>
</comment>
<dbReference type="AlphaFoldDB" id="A0A645ERL2"/>
<dbReference type="EMBL" id="VSSQ01049739">
    <property type="protein sequence ID" value="MPN03819.1"/>
    <property type="molecule type" value="Genomic_DNA"/>
</dbReference>